<dbReference type="Proteomes" id="UP000217154">
    <property type="component" value="Chromosome"/>
</dbReference>
<organism evidence="2 3">
    <name type="scientific">Variovorax boronicumulans</name>
    <dbReference type="NCBI Taxonomy" id="436515"/>
    <lineage>
        <taxon>Bacteria</taxon>
        <taxon>Pseudomonadati</taxon>
        <taxon>Pseudomonadota</taxon>
        <taxon>Betaproteobacteria</taxon>
        <taxon>Burkholderiales</taxon>
        <taxon>Comamonadaceae</taxon>
        <taxon>Variovorax</taxon>
    </lineage>
</organism>
<evidence type="ECO:0000259" key="1">
    <source>
        <dbReference type="Pfam" id="PF04717"/>
    </source>
</evidence>
<reference evidence="2 3" key="1">
    <citation type="submission" date="2017-09" db="EMBL/GenBank/DDBJ databases">
        <title>The diverse metabolic capabilities of V. boronicumulans make it an excellent choice for continued studies on novel biodegradation.</title>
        <authorList>
            <person name="Sun S."/>
        </authorList>
    </citation>
    <scope>NUCLEOTIDE SEQUENCE [LARGE SCALE GENOMIC DNA]</scope>
    <source>
        <strain evidence="2 3">J1</strain>
    </source>
</reference>
<dbReference type="InterPro" id="IPR013046">
    <property type="entry name" value="GpV/Gp45"/>
</dbReference>
<dbReference type="AlphaFoldDB" id="A0A250DVL7"/>
<dbReference type="InterPro" id="IPR044033">
    <property type="entry name" value="GpV-like_apex"/>
</dbReference>
<dbReference type="Gene3D" id="6.20.150.10">
    <property type="match status" value="1"/>
</dbReference>
<sequence>MDTNQLLADLQRQIANIIRVGAIAEVDHGATPPLVRVQLTDSVRTDWRPYIELRAGNTGTWNPPTVGECVLLFSPGGLTEGGIALAGLPTANRPAPSSDPNKTVTKYPDGAVFEYDHDAHALKVTLPGDGTADITVPDSITVHCKTADVTASESAMVHSQQITLEAQQITLDAPQTTATGNVTVMGLFTFMGGMAGTGASSVPGATGEARLNLPIYSTREIETTSTMHADGDITAGAISVQTHVHGEVVRGGDQSGGPQ</sequence>
<gene>
    <name evidence="2" type="ORF">CKY39_31285</name>
</gene>
<dbReference type="Pfam" id="PF04717">
    <property type="entry name" value="Phage_base_V"/>
    <property type="match status" value="1"/>
</dbReference>
<accession>A0A250DVL7</accession>
<name>A0A250DVL7_9BURK</name>
<dbReference type="KEGG" id="vbo:CKY39_31285"/>
<protein>
    <submittedName>
        <fullName evidence="2">Phage baseplate protein</fullName>
    </submittedName>
</protein>
<proteinExistence type="predicted"/>
<dbReference type="NCBIfam" id="TIGR01644">
    <property type="entry name" value="phage_P2_V"/>
    <property type="match status" value="1"/>
</dbReference>
<dbReference type="InterPro" id="IPR037026">
    <property type="entry name" value="Vgr_OB-fold_dom_sf"/>
</dbReference>
<dbReference type="Gene3D" id="2.40.50.230">
    <property type="entry name" value="Gp5 N-terminal domain"/>
    <property type="match status" value="1"/>
</dbReference>
<evidence type="ECO:0000313" key="3">
    <source>
        <dbReference type="Proteomes" id="UP000217154"/>
    </source>
</evidence>
<dbReference type="Pfam" id="PF18946">
    <property type="entry name" value="Apex"/>
    <property type="match status" value="1"/>
</dbReference>
<feature type="domain" description="Gp5/Type VI secretion system Vgr protein OB-fold" evidence="1">
    <location>
        <begin position="21"/>
        <end position="88"/>
    </location>
</feature>
<dbReference type="EMBL" id="CP023284">
    <property type="protein sequence ID" value="ATA57993.1"/>
    <property type="molecule type" value="Genomic_DNA"/>
</dbReference>
<evidence type="ECO:0000313" key="2">
    <source>
        <dbReference type="EMBL" id="ATA57993.1"/>
    </source>
</evidence>
<dbReference type="InterPro" id="IPR006531">
    <property type="entry name" value="Gp5/Vgr_OB"/>
</dbReference>